<keyword evidence="4" id="KW-0547">Nucleotide-binding</keyword>
<evidence type="ECO:0000313" key="9">
    <source>
        <dbReference type="Proteomes" id="UP000033423"/>
    </source>
</evidence>
<dbReference type="NCBIfam" id="TIGR00097">
    <property type="entry name" value="HMP-P_kinase"/>
    <property type="match status" value="1"/>
</dbReference>
<keyword evidence="9" id="KW-1185">Reference proteome</keyword>
<dbReference type="GO" id="GO:0005524">
    <property type="term" value="F:ATP binding"/>
    <property type="evidence" value="ECO:0007669"/>
    <property type="project" value="UniProtKB-KW"/>
</dbReference>
<dbReference type="InterPro" id="IPR029056">
    <property type="entry name" value="Ribokinase-like"/>
</dbReference>
<dbReference type="EMBL" id="LACI01001595">
    <property type="protein sequence ID" value="KJU84151.1"/>
    <property type="molecule type" value="Genomic_DNA"/>
</dbReference>
<feature type="domain" description="Pyridoxamine kinase/Phosphomethylpyrimidine kinase" evidence="7">
    <location>
        <begin position="11"/>
        <end position="241"/>
    </location>
</feature>
<dbReference type="PANTHER" id="PTHR20858">
    <property type="entry name" value="PHOSPHOMETHYLPYRIMIDINE KINASE"/>
    <property type="match status" value="1"/>
</dbReference>
<evidence type="ECO:0000256" key="5">
    <source>
        <dbReference type="ARBA" id="ARBA00022777"/>
    </source>
</evidence>
<organism evidence="8 9">
    <name type="scientific">Candidatus Magnetobacterium bavaricum</name>
    <dbReference type="NCBI Taxonomy" id="29290"/>
    <lineage>
        <taxon>Bacteria</taxon>
        <taxon>Pseudomonadati</taxon>
        <taxon>Nitrospirota</taxon>
        <taxon>Thermodesulfovibrionia</taxon>
        <taxon>Thermodesulfovibrionales</taxon>
        <taxon>Candidatus Magnetobacteriaceae</taxon>
        <taxon>Candidatus Magnetobacterium</taxon>
    </lineage>
</organism>
<dbReference type="GO" id="GO:0005829">
    <property type="term" value="C:cytosol"/>
    <property type="evidence" value="ECO:0007669"/>
    <property type="project" value="TreeGrafter"/>
</dbReference>
<dbReference type="FunFam" id="3.40.1190.20:FF:000003">
    <property type="entry name" value="Phosphomethylpyrimidine kinase ThiD"/>
    <property type="match status" value="1"/>
</dbReference>
<dbReference type="PATRIC" id="fig|29290.4.peg.4864"/>
<gene>
    <name evidence="8" type="ORF">MBAV_003656</name>
</gene>
<dbReference type="PANTHER" id="PTHR20858:SF17">
    <property type="entry name" value="HYDROXYMETHYLPYRIMIDINE_PHOSPHOMETHYLPYRIMIDINE KINASE THI20-RELATED"/>
    <property type="match status" value="1"/>
</dbReference>
<dbReference type="AlphaFoldDB" id="A0A0F3GQH4"/>
<keyword evidence="3 8" id="KW-0808">Transferase</keyword>
<dbReference type="GO" id="GO:0008972">
    <property type="term" value="F:phosphomethylpyrimidine kinase activity"/>
    <property type="evidence" value="ECO:0007669"/>
    <property type="project" value="InterPro"/>
</dbReference>
<evidence type="ECO:0000259" key="7">
    <source>
        <dbReference type="Pfam" id="PF08543"/>
    </source>
</evidence>
<dbReference type="CDD" id="cd01169">
    <property type="entry name" value="HMPP_kinase"/>
    <property type="match status" value="1"/>
</dbReference>
<sequence>MKIALSVAGFDPTSGAGVTADLRVFNSEGVYGLSVISAITAQNTQGVQFVQGVGIEAFDRQLDVLLSDIRPDAIKTGILYDAQQIDCLIHHIKTHSLTNLVIDPVMVSSSGMALVAGDNLAVVRDRLLPLAAVVTPNVPEAQLLAGIDIHSRDDLCRAAWLIHDASGQTCAVLITGGHLAIEAAVDVLYDGDTFSEFEAPMLERMVHGTGCMFSAAVAANLARGLHLRDAVSKAKSYITSSPEMDDADKELFARVIREGLLWWKFDDLITSDLDDWLILKTPGRVVVLNKTTLAPAKQSLYIDDENIMSIVYKDTVWTDGIAYPSRIDANLGDNALSIKVEAIRFD</sequence>
<reference evidence="8 9" key="1">
    <citation type="submission" date="2015-02" db="EMBL/GenBank/DDBJ databases">
        <title>Single-cell genomics of uncultivated deep-branching MTB reveals a conserved set of magnetosome genes.</title>
        <authorList>
            <person name="Kolinko S."/>
            <person name="Richter M."/>
            <person name="Glockner F.O."/>
            <person name="Brachmann A."/>
            <person name="Schuler D."/>
        </authorList>
    </citation>
    <scope>NUCLEOTIDE SEQUENCE [LARGE SCALE GENOMIC DNA]</scope>
    <source>
        <strain evidence="8">TM-1</strain>
    </source>
</reference>
<dbReference type="EC" id="2.7.1.49" evidence="2"/>
<comment type="pathway">
    <text evidence="1">Cofactor biosynthesis; thiamine diphosphate biosynthesis.</text>
</comment>
<evidence type="ECO:0000256" key="6">
    <source>
        <dbReference type="ARBA" id="ARBA00022840"/>
    </source>
</evidence>
<keyword evidence="5 8" id="KW-0418">Kinase</keyword>
<dbReference type="InterPro" id="IPR013749">
    <property type="entry name" value="PM/HMP-P_kinase-1"/>
</dbReference>
<keyword evidence="6" id="KW-0067">ATP-binding</keyword>
<proteinExistence type="predicted"/>
<evidence type="ECO:0000256" key="4">
    <source>
        <dbReference type="ARBA" id="ARBA00022741"/>
    </source>
</evidence>
<dbReference type="SUPFAM" id="SSF53613">
    <property type="entry name" value="Ribokinase-like"/>
    <property type="match status" value="1"/>
</dbReference>
<dbReference type="Pfam" id="PF08543">
    <property type="entry name" value="Phos_pyr_kin"/>
    <property type="match status" value="1"/>
</dbReference>
<protein>
    <recommendedName>
        <fullName evidence="2">hydroxymethylpyrimidine kinase</fullName>
        <ecNumber evidence="2">2.7.1.49</ecNumber>
    </recommendedName>
</protein>
<dbReference type="Proteomes" id="UP000033423">
    <property type="component" value="Unassembled WGS sequence"/>
</dbReference>
<evidence type="ECO:0000256" key="1">
    <source>
        <dbReference type="ARBA" id="ARBA00004948"/>
    </source>
</evidence>
<dbReference type="GO" id="GO:0008902">
    <property type="term" value="F:hydroxymethylpyrimidine kinase activity"/>
    <property type="evidence" value="ECO:0007669"/>
    <property type="project" value="UniProtKB-EC"/>
</dbReference>
<dbReference type="InterPro" id="IPR004399">
    <property type="entry name" value="HMP/HMP-P_kinase_dom"/>
</dbReference>
<evidence type="ECO:0000313" key="8">
    <source>
        <dbReference type="EMBL" id="KJU84151.1"/>
    </source>
</evidence>
<evidence type="ECO:0000256" key="2">
    <source>
        <dbReference type="ARBA" id="ARBA00012135"/>
    </source>
</evidence>
<dbReference type="GO" id="GO:0009228">
    <property type="term" value="P:thiamine biosynthetic process"/>
    <property type="evidence" value="ECO:0007669"/>
    <property type="project" value="InterPro"/>
</dbReference>
<evidence type="ECO:0000256" key="3">
    <source>
        <dbReference type="ARBA" id="ARBA00022679"/>
    </source>
</evidence>
<accession>A0A0F3GQH4</accession>
<comment type="caution">
    <text evidence="8">The sequence shown here is derived from an EMBL/GenBank/DDBJ whole genome shotgun (WGS) entry which is preliminary data.</text>
</comment>
<name>A0A0F3GQH4_9BACT</name>
<dbReference type="Gene3D" id="3.40.1190.20">
    <property type="match status" value="1"/>
</dbReference>